<evidence type="ECO:0000313" key="6">
    <source>
        <dbReference type="Proteomes" id="UP000593842"/>
    </source>
</evidence>
<feature type="transmembrane region" description="Helical" evidence="1">
    <location>
        <begin position="158"/>
        <end position="179"/>
    </location>
</feature>
<dbReference type="Proteomes" id="UP000593842">
    <property type="component" value="Chromosome"/>
</dbReference>
<keyword evidence="1" id="KW-0812">Transmembrane</keyword>
<feature type="transmembrane region" description="Helical" evidence="1">
    <location>
        <begin position="185"/>
        <end position="207"/>
    </location>
</feature>
<dbReference type="InterPro" id="IPR038750">
    <property type="entry name" value="YczE/YyaS-like"/>
</dbReference>
<dbReference type="KEGG" id="fit:Fi14EGH31_27690"/>
<feature type="transmembrane region" description="Helical" evidence="1">
    <location>
        <begin position="12"/>
        <end position="32"/>
    </location>
</feature>
<reference evidence="6" key="3">
    <citation type="submission" date="2020-09" db="EMBL/GenBank/DDBJ databases">
        <title>Complete genome sequencing of Faecalibacillus intestinalis strain 14EGH31.</title>
        <authorList>
            <person name="Sakamoto M."/>
            <person name="Murakami T."/>
            <person name="Mori H."/>
        </authorList>
    </citation>
    <scope>NUCLEOTIDE SEQUENCE [LARGE SCALE GENOMIC DNA]</scope>
    <source>
        <strain evidence="6">14EGH31</strain>
    </source>
</reference>
<evidence type="ECO:0000313" key="4">
    <source>
        <dbReference type="EMBL" id="PST42926.1"/>
    </source>
</evidence>
<reference evidence="3" key="4">
    <citation type="submission" date="2022-06" db="EMBL/GenBank/DDBJ databases">
        <title>Isolation of gut microbiota from human fecal samples.</title>
        <authorList>
            <person name="Pamer E.G."/>
            <person name="Barat B."/>
            <person name="Waligurski E."/>
            <person name="Medina S."/>
            <person name="Paddock L."/>
            <person name="Mostad J."/>
        </authorList>
    </citation>
    <scope>NUCLEOTIDE SEQUENCE</scope>
    <source>
        <strain evidence="3">DFI.6.24</strain>
    </source>
</reference>
<sequence>MKKRRINSEILYLIAILVLSFSIDLLTIANMGLSAINGPAYILSEKVYSLTYGQAEYIVEGIIFIIFCILMKKFKMTYLSSFITGVLYATMADIWKIIIPFFQTQNEICFQFRIVYFFIGFILSAMAVAMFYKSYLYPQIYDFFVQEISKKYHITLKIFKTCFDCTFLILSFIMSLFLFHGIVGIGIGTIIVALFNGTFISFFKNFLDKHFICIPKFTKLEKYLKL</sequence>
<organism evidence="4 5">
    <name type="scientific">Faecalibacillus intestinalis</name>
    <dbReference type="NCBI Taxonomy" id="1982626"/>
    <lineage>
        <taxon>Bacteria</taxon>
        <taxon>Bacillati</taxon>
        <taxon>Bacillota</taxon>
        <taxon>Erysipelotrichia</taxon>
        <taxon>Erysipelotrichales</taxon>
        <taxon>Coprobacillaceae</taxon>
        <taxon>Faecalibacillus</taxon>
    </lineage>
</organism>
<feature type="transmembrane region" description="Helical" evidence="1">
    <location>
        <begin position="82"/>
        <end position="102"/>
    </location>
</feature>
<feature type="transmembrane region" description="Helical" evidence="1">
    <location>
        <begin position="52"/>
        <end position="70"/>
    </location>
</feature>
<dbReference type="EMBL" id="JANGBO010000015">
    <property type="protein sequence ID" value="MCQ5062587.1"/>
    <property type="molecule type" value="Genomic_DNA"/>
</dbReference>
<evidence type="ECO:0000313" key="3">
    <source>
        <dbReference type="EMBL" id="MCQ5062587.1"/>
    </source>
</evidence>
<evidence type="ECO:0000313" key="5">
    <source>
        <dbReference type="Proteomes" id="UP000240974"/>
    </source>
</evidence>
<dbReference type="Pfam" id="PF19700">
    <property type="entry name" value="DUF6198"/>
    <property type="match status" value="1"/>
</dbReference>
<dbReference type="GeneID" id="70581205"/>
<reference evidence="2" key="2">
    <citation type="journal article" date="2020" name="Microbiol. Resour. Announc.">
        <title>Complete Genome Sequence of Faecalibacillus intestinalis JCM 34082, Isolated from Feces from a Healthy Japanese Female.</title>
        <authorList>
            <person name="Sakamoto M."/>
            <person name="Ikeyama N."/>
            <person name="Toyoda A."/>
            <person name="Murakami T."/>
            <person name="Mori H."/>
            <person name="Ohkuma M."/>
        </authorList>
    </citation>
    <scope>NUCLEOTIDE SEQUENCE</scope>
    <source>
        <strain evidence="2">14EGH31</strain>
    </source>
</reference>
<feature type="transmembrane region" description="Helical" evidence="1">
    <location>
        <begin position="114"/>
        <end position="137"/>
    </location>
</feature>
<name>A0A2T3G5W1_9FIRM</name>
<dbReference type="Proteomes" id="UP000240974">
    <property type="component" value="Unassembled WGS sequence"/>
</dbReference>
<dbReference type="PANTHER" id="PTHR40078:SF1">
    <property type="entry name" value="INTEGRAL MEMBRANE PROTEIN"/>
    <property type="match status" value="1"/>
</dbReference>
<gene>
    <name evidence="4" type="ORF">C7U54_01940</name>
    <name evidence="2" type="ORF">Fi14EGH31_27690</name>
    <name evidence="3" type="ORF">NE542_12250</name>
</gene>
<protein>
    <submittedName>
        <fullName evidence="3">DUF6198 family protein</fullName>
    </submittedName>
</protein>
<keyword evidence="5" id="KW-1185">Reference proteome</keyword>
<keyword evidence="1" id="KW-1133">Transmembrane helix</keyword>
<dbReference type="EMBL" id="PYLQ01000002">
    <property type="protein sequence ID" value="PST42926.1"/>
    <property type="molecule type" value="Genomic_DNA"/>
</dbReference>
<dbReference type="PANTHER" id="PTHR40078">
    <property type="entry name" value="INTEGRAL MEMBRANE PROTEIN-RELATED"/>
    <property type="match status" value="1"/>
</dbReference>
<evidence type="ECO:0000313" key="2">
    <source>
        <dbReference type="EMBL" id="BCL59057.1"/>
    </source>
</evidence>
<dbReference type="AlphaFoldDB" id="A0A2T3G5W1"/>
<dbReference type="RefSeq" id="WP_022002478.1">
    <property type="nucleotide sequence ID" value="NZ_AP024085.1"/>
</dbReference>
<keyword evidence="1" id="KW-0472">Membrane</keyword>
<dbReference type="Proteomes" id="UP001204814">
    <property type="component" value="Unassembled WGS sequence"/>
</dbReference>
<reference evidence="4 5" key="1">
    <citation type="journal article" date="2019" name="Int. J. Syst. Evol. Microbiol.">
        <title>Faecalibacillus intestinalis gen. nov., sp. nov. and Faecalibacillus faecis sp. nov., isolated from human faeces.</title>
        <authorList>
            <person name="Seo B."/>
            <person name="Jeon K."/>
            <person name="Baek I."/>
            <person name="Lee Y.M."/>
            <person name="Baek K."/>
            <person name="Ko G."/>
        </authorList>
    </citation>
    <scope>NUCLEOTIDE SEQUENCE [LARGE SCALE GENOMIC DNA]</scope>
    <source>
        <strain evidence="4 5">SNUG30099</strain>
    </source>
</reference>
<proteinExistence type="predicted"/>
<accession>A0A2T3G5W1</accession>
<evidence type="ECO:0000256" key="1">
    <source>
        <dbReference type="SAM" id="Phobius"/>
    </source>
</evidence>
<dbReference type="EMBL" id="AP024085">
    <property type="protein sequence ID" value="BCL59057.1"/>
    <property type="molecule type" value="Genomic_DNA"/>
</dbReference>